<name>A0AAN6Z2Y5_9PEZI</name>
<organism evidence="2 3">
    <name type="scientific">Parathielavia appendiculata</name>
    <dbReference type="NCBI Taxonomy" id="2587402"/>
    <lineage>
        <taxon>Eukaryota</taxon>
        <taxon>Fungi</taxon>
        <taxon>Dikarya</taxon>
        <taxon>Ascomycota</taxon>
        <taxon>Pezizomycotina</taxon>
        <taxon>Sordariomycetes</taxon>
        <taxon>Sordariomycetidae</taxon>
        <taxon>Sordariales</taxon>
        <taxon>Chaetomiaceae</taxon>
        <taxon>Parathielavia</taxon>
    </lineage>
</organism>
<dbReference type="EMBL" id="MU853231">
    <property type="protein sequence ID" value="KAK4122109.1"/>
    <property type="molecule type" value="Genomic_DNA"/>
</dbReference>
<reference evidence="2" key="1">
    <citation type="journal article" date="2023" name="Mol. Phylogenet. Evol.">
        <title>Genome-scale phylogeny and comparative genomics of the fungal order Sordariales.</title>
        <authorList>
            <person name="Hensen N."/>
            <person name="Bonometti L."/>
            <person name="Westerberg I."/>
            <person name="Brannstrom I.O."/>
            <person name="Guillou S."/>
            <person name="Cros-Aarteil S."/>
            <person name="Calhoun S."/>
            <person name="Haridas S."/>
            <person name="Kuo A."/>
            <person name="Mondo S."/>
            <person name="Pangilinan J."/>
            <person name="Riley R."/>
            <person name="LaButti K."/>
            <person name="Andreopoulos B."/>
            <person name="Lipzen A."/>
            <person name="Chen C."/>
            <person name="Yan M."/>
            <person name="Daum C."/>
            <person name="Ng V."/>
            <person name="Clum A."/>
            <person name="Steindorff A."/>
            <person name="Ohm R.A."/>
            <person name="Martin F."/>
            <person name="Silar P."/>
            <person name="Natvig D.O."/>
            <person name="Lalanne C."/>
            <person name="Gautier V."/>
            <person name="Ament-Velasquez S.L."/>
            <person name="Kruys A."/>
            <person name="Hutchinson M.I."/>
            <person name="Powell A.J."/>
            <person name="Barry K."/>
            <person name="Miller A.N."/>
            <person name="Grigoriev I.V."/>
            <person name="Debuchy R."/>
            <person name="Gladieux P."/>
            <person name="Hiltunen Thoren M."/>
            <person name="Johannesson H."/>
        </authorList>
    </citation>
    <scope>NUCLEOTIDE SEQUENCE</scope>
    <source>
        <strain evidence="2">CBS 731.68</strain>
    </source>
</reference>
<keyword evidence="3" id="KW-1185">Reference proteome</keyword>
<reference evidence="2" key="2">
    <citation type="submission" date="2023-05" db="EMBL/GenBank/DDBJ databases">
        <authorList>
            <consortium name="Lawrence Berkeley National Laboratory"/>
            <person name="Steindorff A."/>
            <person name="Hensen N."/>
            <person name="Bonometti L."/>
            <person name="Westerberg I."/>
            <person name="Brannstrom I.O."/>
            <person name="Guillou S."/>
            <person name="Cros-Aarteil S."/>
            <person name="Calhoun S."/>
            <person name="Haridas S."/>
            <person name="Kuo A."/>
            <person name="Mondo S."/>
            <person name="Pangilinan J."/>
            <person name="Riley R."/>
            <person name="Labutti K."/>
            <person name="Andreopoulos B."/>
            <person name="Lipzen A."/>
            <person name="Chen C."/>
            <person name="Yanf M."/>
            <person name="Daum C."/>
            <person name="Ng V."/>
            <person name="Clum A."/>
            <person name="Ohm R."/>
            <person name="Martin F."/>
            <person name="Silar P."/>
            <person name="Natvig D."/>
            <person name="Lalanne C."/>
            <person name="Gautier V."/>
            <person name="Ament-Velasquez S.L."/>
            <person name="Kruys A."/>
            <person name="Hutchinson M.I."/>
            <person name="Powell A.J."/>
            <person name="Barry K."/>
            <person name="Miller A.N."/>
            <person name="Grigoriev I.V."/>
            <person name="Debuchy R."/>
            <person name="Gladieux P."/>
            <person name="Thoren M.H."/>
            <person name="Johannesson H."/>
        </authorList>
    </citation>
    <scope>NUCLEOTIDE SEQUENCE</scope>
    <source>
        <strain evidence="2">CBS 731.68</strain>
    </source>
</reference>
<evidence type="ECO:0008006" key="4">
    <source>
        <dbReference type="Google" id="ProtNLM"/>
    </source>
</evidence>
<feature type="compositionally biased region" description="Low complexity" evidence="1">
    <location>
        <begin position="14"/>
        <end position="23"/>
    </location>
</feature>
<dbReference type="Proteomes" id="UP001302602">
    <property type="component" value="Unassembled WGS sequence"/>
</dbReference>
<feature type="region of interest" description="Disordered" evidence="1">
    <location>
        <begin position="287"/>
        <end position="328"/>
    </location>
</feature>
<evidence type="ECO:0000313" key="3">
    <source>
        <dbReference type="Proteomes" id="UP001302602"/>
    </source>
</evidence>
<dbReference type="AlphaFoldDB" id="A0AAN6Z2Y5"/>
<proteinExistence type="predicted"/>
<accession>A0AAN6Z2Y5</accession>
<evidence type="ECO:0000313" key="2">
    <source>
        <dbReference type="EMBL" id="KAK4122109.1"/>
    </source>
</evidence>
<evidence type="ECO:0000256" key="1">
    <source>
        <dbReference type="SAM" id="MobiDB-lite"/>
    </source>
</evidence>
<feature type="region of interest" description="Disordered" evidence="1">
    <location>
        <begin position="107"/>
        <end position="129"/>
    </location>
</feature>
<feature type="compositionally biased region" description="Basic and acidic residues" evidence="1">
    <location>
        <begin position="287"/>
        <end position="296"/>
    </location>
</feature>
<sequence length="328" mass="35364">MTAPTPPTEGREGGPAQSRHSSGPPTPPRSPPPSDIDAIKNMIDGLVALANPEKKGTASGMGQDLLAAVCKLYNAAQNQTGTISLANLRKVVAEELRAAATAPQDRRSWAAVASQESSQTQTQTTAPAKTVPARINKEILVRGRGMPADMAKRTPQEIVQAEAFGQQAEENKRTFAVLLKGLWKRDLQGVTEETFGRESGLQTVDKVKFRVPKHQEATRATVLVALTSQEEARKACVEGVVWRAQLLDCEPYWAALSPVQCFKCWKWGHTQHYCRSTPLCPRCGTKAHGEGGRDGEAQEAPSLVERMPREDEGSGEGQGGLPVPTADL</sequence>
<dbReference type="RefSeq" id="XP_062645880.1">
    <property type="nucleotide sequence ID" value="XM_062795255.1"/>
</dbReference>
<feature type="compositionally biased region" description="Low complexity" evidence="1">
    <location>
        <begin position="110"/>
        <end position="126"/>
    </location>
</feature>
<gene>
    <name evidence="2" type="ORF">N657DRAFT_664764</name>
</gene>
<feature type="compositionally biased region" description="Pro residues" evidence="1">
    <location>
        <begin position="24"/>
        <end position="34"/>
    </location>
</feature>
<protein>
    <recommendedName>
        <fullName evidence="4">Gag-like protein</fullName>
    </recommendedName>
</protein>
<feature type="region of interest" description="Disordered" evidence="1">
    <location>
        <begin position="1"/>
        <end position="36"/>
    </location>
</feature>
<comment type="caution">
    <text evidence="2">The sequence shown here is derived from an EMBL/GenBank/DDBJ whole genome shotgun (WGS) entry which is preliminary data.</text>
</comment>
<dbReference type="GeneID" id="87832024"/>